<sequence>MVDGPAVQGKLQSKEAPLWCLEETSSSAGGACASTPARWVTRARRPSCAGFQTCSTCAAAGCRCWCRPSRRQTSSWPQRTTGMDRPDGANGNSEPASACNFAVSFGEQVAALLANLVAEERKSGGAPLNYQYASHEVDP</sequence>
<evidence type="ECO:0000256" key="1">
    <source>
        <dbReference type="SAM" id="MobiDB-lite"/>
    </source>
</evidence>
<keyword evidence="3" id="KW-1185">Reference proteome</keyword>
<evidence type="ECO:0000313" key="2">
    <source>
        <dbReference type="EMBL" id="CAK0885221.1"/>
    </source>
</evidence>
<protein>
    <submittedName>
        <fullName evidence="2">Uncharacterized protein</fullName>
    </submittedName>
</protein>
<gene>
    <name evidence="2" type="ORF">PCOR1329_LOCUS66899</name>
</gene>
<dbReference type="Proteomes" id="UP001189429">
    <property type="component" value="Unassembled WGS sequence"/>
</dbReference>
<comment type="caution">
    <text evidence="2">The sequence shown here is derived from an EMBL/GenBank/DDBJ whole genome shotgun (WGS) entry which is preliminary data.</text>
</comment>
<reference evidence="2" key="1">
    <citation type="submission" date="2023-10" db="EMBL/GenBank/DDBJ databases">
        <authorList>
            <person name="Chen Y."/>
            <person name="Shah S."/>
            <person name="Dougan E. K."/>
            <person name="Thang M."/>
            <person name="Chan C."/>
        </authorList>
    </citation>
    <scope>NUCLEOTIDE SEQUENCE [LARGE SCALE GENOMIC DNA]</scope>
</reference>
<evidence type="ECO:0000313" key="3">
    <source>
        <dbReference type="Proteomes" id="UP001189429"/>
    </source>
</evidence>
<organism evidence="2 3">
    <name type="scientific">Prorocentrum cordatum</name>
    <dbReference type="NCBI Taxonomy" id="2364126"/>
    <lineage>
        <taxon>Eukaryota</taxon>
        <taxon>Sar</taxon>
        <taxon>Alveolata</taxon>
        <taxon>Dinophyceae</taxon>
        <taxon>Prorocentrales</taxon>
        <taxon>Prorocentraceae</taxon>
        <taxon>Prorocentrum</taxon>
    </lineage>
</organism>
<feature type="region of interest" description="Disordered" evidence="1">
    <location>
        <begin position="69"/>
        <end position="94"/>
    </location>
</feature>
<name>A0ABN9WFM6_9DINO</name>
<feature type="non-terminal residue" evidence="2">
    <location>
        <position position="139"/>
    </location>
</feature>
<proteinExistence type="predicted"/>
<feature type="compositionally biased region" description="Polar residues" evidence="1">
    <location>
        <begin position="71"/>
        <end position="81"/>
    </location>
</feature>
<dbReference type="EMBL" id="CAUYUJ010018641">
    <property type="protein sequence ID" value="CAK0885221.1"/>
    <property type="molecule type" value="Genomic_DNA"/>
</dbReference>
<accession>A0ABN9WFM6</accession>